<dbReference type="GO" id="GO:0009002">
    <property type="term" value="F:serine-type D-Ala-D-Ala carboxypeptidase activity"/>
    <property type="evidence" value="ECO:0007669"/>
    <property type="project" value="UniProtKB-EC"/>
</dbReference>
<gene>
    <name evidence="22" type="ORF">BWK62_07805</name>
</gene>
<dbReference type="Pfam" id="PF00905">
    <property type="entry name" value="Transpeptidase"/>
    <property type="match status" value="1"/>
</dbReference>
<evidence type="ECO:0000256" key="19">
    <source>
        <dbReference type="SAM" id="Phobius"/>
    </source>
</evidence>
<keyword evidence="12" id="KW-0573">Peptidoglycan synthesis</keyword>
<feature type="region of interest" description="Disordered" evidence="18">
    <location>
        <begin position="746"/>
        <end position="777"/>
    </location>
</feature>
<dbReference type="Gene3D" id="1.10.3810.10">
    <property type="entry name" value="Biosynthetic peptidoglycan transglycosylase-like"/>
    <property type="match status" value="1"/>
</dbReference>
<keyword evidence="6" id="KW-0121">Carboxypeptidase</keyword>
<keyword evidence="19" id="KW-1133">Transmembrane helix</keyword>
<dbReference type="GO" id="GO:0008955">
    <property type="term" value="F:peptidoglycan glycosyltransferase activity"/>
    <property type="evidence" value="ECO:0007669"/>
    <property type="project" value="UniProtKB-EC"/>
</dbReference>
<evidence type="ECO:0000313" key="23">
    <source>
        <dbReference type="Proteomes" id="UP000198034"/>
    </source>
</evidence>
<evidence type="ECO:0000256" key="3">
    <source>
        <dbReference type="ARBA" id="ARBA00007090"/>
    </source>
</evidence>
<dbReference type="GO" id="GO:0006508">
    <property type="term" value="P:proteolysis"/>
    <property type="evidence" value="ECO:0007669"/>
    <property type="project" value="UniProtKB-KW"/>
</dbReference>
<evidence type="ECO:0000256" key="5">
    <source>
        <dbReference type="ARBA" id="ARBA00022475"/>
    </source>
</evidence>
<dbReference type="GO" id="GO:0009252">
    <property type="term" value="P:peptidoglycan biosynthetic process"/>
    <property type="evidence" value="ECO:0007669"/>
    <property type="project" value="UniProtKB-KW"/>
</dbReference>
<evidence type="ECO:0000313" key="22">
    <source>
        <dbReference type="EMBL" id="OWP77312.1"/>
    </source>
</evidence>
<dbReference type="InterPro" id="IPR050396">
    <property type="entry name" value="Glycosyltr_51/Transpeptidase"/>
</dbReference>
<evidence type="ECO:0000256" key="7">
    <source>
        <dbReference type="ARBA" id="ARBA00022670"/>
    </source>
</evidence>
<evidence type="ECO:0000256" key="8">
    <source>
        <dbReference type="ARBA" id="ARBA00022676"/>
    </source>
</evidence>
<feature type="transmembrane region" description="Helical" evidence="19">
    <location>
        <begin position="22"/>
        <end position="42"/>
    </location>
</feature>
<evidence type="ECO:0000256" key="9">
    <source>
        <dbReference type="ARBA" id="ARBA00022679"/>
    </source>
</evidence>
<dbReference type="OrthoDB" id="9766909at2"/>
<comment type="pathway">
    <text evidence="2">Cell wall biogenesis; peptidoglycan biosynthesis.</text>
</comment>
<comment type="similarity">
    <text evidence="3">In the C-terminal section; belongs to the transpeptidase family.</text>
</comment>
<evidence type="ECO:0000256" key="15">
    <source>
        <dbReference type="ARBA" id="ARBA00023316"/>
    </source>
</evidence>
<evidence type="ECO:0000256" key="6">
    <source>
        <dbReference type="ARBA" id="ARBA00022645"/>
    </source>
</evidence>
<keyword evidence="11" id="KW-0133">Cell shape</keyword>
<keyword evidence="5" id="KW-1003">Cell membrane</keyword>
<evidence type="ECO:0000256" key="10">
    <source>
        <dbReference type="ARBA" id="ARBA00022801"/>
    </source>
</evidence>
<reference evidence="22 23" key="1">
    <citation type="journal article" date="2017" name="Infect. Genet. Evol.">
        <title>Comparative genome analysis of fish pathogen Flavobacterium columnare reveals extensive sequence diversity within the species.</title>
        <authorList>
            <person name="Kayansamruaj P."/>
            <person name="Dong H.T."/>
            <person name="Hirono I."/>
            <person name="Kondo H."/>
            <person name="Senapin S."/>
            <person name="Rodkhum C."/>
        </authorList>
    </citation>
    <scope>NUCLEOTIDE SEQUENCE [LARGE SCALE GENOMIC DNA]</scope>
    <source>
        <strain evidence="22 23">1214</strain>
    </source>
</reference>
<sequence length="777" mass="88421">MTQKLNTRKPDYAPYVKKFWKYFLYTFGGVFLFFLFASWGLFGSMPSFEELENPESNLATEIISSDGVVIGKFFNENRTPVKYEDLPKHLVNALVATEDERFYEHSGIDGKRTLSAALKLGTDGGASTLTQQLAKLLFHGERSKFKIIGLIQKAKEWIIAIRLERQYTKNEIIAMYLNKVDFVNTAVGIRSAAKVYFAKEPKQLTVDESAMLVGMLKNPSLFNPLKREEKVRDRRNVVLKQMEKNGFLTTTQKENYQAKPIRLTFSPEKYNEGTATYFREYLRDYMKKWVEENKKEDGSDYNIYSDGLKIYTTIDSRMQLYAEEAMKEHLANLQQEFFIEQKKNKTAPFVNITDTEIEKVMDRSMRNSERWRILSDNGMEEDDIKKSFHIKTKMTVFTWKGDRDTVMTPYDSIRYYKHFLQPGLMAMEPQTGHVKAWVGGIDYRYFQYDHVGLGARQVGSTFKPFVYATAIQQLGMSPCDTILDGPFMIRKGKHNVTEDWEPRNSDRKYRGMMTLKRALANSVNTVSAKLIDKTGPDAVIALLRKLGVETEIPSQPSIALGAVDITVRDMVAAFSTFANQGIYLKPQVISKIEDKNGNVIFEPKLESKDVLSKDVSYAVIKLLEGVTESGSGDRLRTQGGGWKYNRVTGYPYMFTNPIAGKTGTSQNQSDGWFIGMVPNLATGVWVGNEDRSAHFKTLAAGQGATMALPIWGLFMKKCYADPTLNISKEAFEKPSDLKIKVDCYSAPSHSRRENDSTANDSIRVKPEDEQNTDEFGL</sequence>
<evidence type="ECO:0000256" key="14">
    <source>
        <dbReference type="ARBA" id="ARBA00023268"/>
    </source>
</evidence>
<dbReference type="GO" id="GO:0008360">
    <property type="term" value="P:regulation of cell shape"/>
    <property type="evidence" value="ECO:0007669"/>
    <property type="project" value="UniProtKB-KW"/>
</dbReference>
<dbReference type="InterPro" id="IPR012338">
    <property type="entry name" value="Beta-lactam/transpept-like"/>
</dbReference>
<keyword evidence="15" id="KW-0961">Cell wall biogenesis/degradation</keyword>
<name>A0A246GCT1_9FLAO</name>
<comment type="caution">
    <text evidence="22">The sequence shown here is derived from an EMBL/GenBank/DDBJ whole genome shotgun (WGS) entry which is preliminary data.</text>
</comment>
<dbReference type="GO" id="GO:0071555">
    <property type="term" value="P:cell wall organization"/>
    <property type="evidence" value="ECO:0007669"/>
    <property type="project" value="UniProtKB-KW"/>
</dbReference>
<dbReference type="EMBL" id="MTCY01000018">
    <property type="protein sequence ID" value="OWP77312.1"/>
    <property type="molecule type" value="Genomic_DNA"/>
</dbReference>
<proteinExistence type="inferred from homology"/>
<evidence type="ECO:0000259" key="21">
    <source>
        <dbReference type="Pfam" id="PF00912"/>
    </source>
</evidence>
<protein>
    <submittedName>
        <fullName evidence="22">Penicillin-binding protein</fullName>
    </submittedName>
</protein>
<accession>A0A246GCT1</accession>
<dbReference type="GO" id="GO:0005886">
    <property type="term" value="C:plasma membrane"/>
    <property type="evidence" value="ECO:0007669"/>
    <property type="project" value="UniProtKB-SubCell"/>
</dbReference>
<dbReference type="SUPFAM" id="SSF56601">
    <property type="entry name" value="beta-lactamase/transpeptidase-like"/>
    <property type="match status" value="1"/>
</dbReference>
<keyword evidence="10" id="KW-0378">Hydrolase</keyword>
<evidence type="ECO:0000256" key="17">
    <source>
        <dbReference type="ARBA" id="ARBA00049902"/>
    </source>
</evidence>
<evidence type="ECO:0000256" key="18">
    <source>
        <dbReference type="SAM" id="MobiDB-lite"/>
    </source>
</evidence>
<dbReference type="InterPro" id="IPR001264">
    <property type="entry name" value="Glyco_trans_51"/>
</dbReference>
<evidence type="ECO:0000256" key="16">
    <source>
        <dbReference type="ARBA" id="ARBA00034000"/>
    </source>
</evidence>
<keyword evidence="13 19" id="KW-0472">Membrane</keyword>
<dbReference type="Proteomes" id="UP000198034">
    <property type="component" value="Unassembled WGS sequence"/>
</dbReference>
<dbReference type="PANTHER" id="PTHR32282">
    <property type="entry name" value="BINDING PROTEIN TRANSPEPTIDASE, PUTATIVE-RELATED"/>
    <property type="match status" value="1"/>
</dbReference>
<comment type="catalytic activity">
    <reaction evidence="17">
        <text>[GlcNAc-(1-&gt;4)-Mur2Ac(oyl-L-Ala-gamma-D-Glu-L-Lys-D-Ala-D-Ala)](n)-di-trans,octa-cis-undecaprenyl diphosphate + beta-D-GlcNAc-(1-&gt;4)-Mur2Ac(oyl-L-Ala-gamma-D-Glu-L-Lys-D-Ala-D-Ala)-di-trans,octa-cis-undecaprenyl diphosphate = [GlcNAc-(1-&gt;4)-Mur2Ac(oyl-L-Ala-gamma-D-Glu-L-Lys-D-Ala-D-Ala)](n+1)-di-trans,octa-cis-undecaprenyl diphosphate + di-trans,octa-cis-undecaprenyl diphosphate + H(+)</text>
        <dbReference type="Rhea" id="RHEA:23708"/>
        <dbReference type="Rhea" id="RHEA-COMP:9602"/>
        <dbReference type="Rhea" id="RHEA-COMP:9603"/>
        <dbReference type="ChEBI" id="CHEBI:15378"/>
        <dbReference type="ChEBI" id="CHEBI:58405"/>
        <dbReference type="ChEBI" id="CHEBI:60033"/>
        <dbReference type="ChEBI" id="CHEBI:78435"/>
        <dbReference type="EC" id="2.4.99.28"/>
    </reaction>
</comment>
<dbReference type="PANTHER" id="PTHR32282:SF11">
    <property type="entry name" value="PENICILLIN-BINDING PROTEIN 1B"/>
    <property type="match status" value="1"/>
</dbReference>
<dbReference type="InterPro" id="IPR001460">
    <property type="entry name" value="PCN-bd_Tpept"/>
</dbReference>
<comment type="subcellular location">
    <subcellularLocation>
        <location evidence="1">Cell membrane</location>
    </subcellularLocation>
</comment>
<evidence type="ECO:0000256" key="2">
    <source>
        <dbReference type="ARBA" id="ARBA00004752"/>
    </source>
</evidence>
<keyword evidence="9" id="KW-0808">Transferase</keyword>
<dbReference type="SUPFAM" id="SSF53955">
    <property type="entry name" value="Lysozyme-like"/>
    <property type="match status" value="1"/>
</dbReference>
<dbReference type="NCBIfam" id="TIGR02074">
    <property type="entry name" value="PBP_1a_fam"/>
    <property type="match status" value="1"/>
</dbReference>
<dbReference type="InterPro" id="IPR036950">
    <property type="entry name" value="PBP_transglycosylase"/>
</dbReference>
<feature type="domain" description="Penicillin-binding protein transpeptidase" evidence="20">
    <location>
        <begin position="425"/>
        <end position="679"/>
    </location>
</feature>
<dbReference type="AlphaFoldDB" id="A0A246GCT1"/>
<dbReference type="Pfam" id="PF00912">
    <property type="entry name" value="Transgly"/>
    <property type="match status" value="1"/>
</dbReference>
<organism evidence="22 23">
    <name type="scientific">Flavobacterium columnare</name>
    <dbReference type="NCBI Taxonomy" id="996"/>
    <lineage>
        <taxon>Bacteria</taxon>
        <taxon>Pseudomonadati</taxon>
        <taxon>Bacteroidota</taxon>
        <taxon>Flavobacteriia</taxon>
        <taxon>Flavobacteriales</taxon>
        <taxon>Flavobacteriaceae</taxon>
        <taxon>Flavobacterium</taxon>
    </lineage>
</organism>
<keyword evidence="19" id="KW-0812">Transmembrane</keyword>
<dbReference type="InterPro" id="IPR023346">
    <property type="entry name" value="Lysozyme-like_dom_sf"/>
</dbReference>
<evidence type="ECO:0000256" key="12">
    <source>
        <dbReference type="ARBA" id="ARBA00022984"/>
    </source>
</evidence>
<comment type="catalytic activity">
    <reaction evidence="16">
        <text>Preferential cleavage: (Ac)2-L-Lys-D-Ala-|-D-Ala. Also transpeptidation of peptidyl-alanyl moieties that are N-acyl substituents of D-alanine.</text>
        <dbReference type="EC" id="3.4.16.4"/>
    </reaction>
</comment>
<dbReference type="Gene3D" id="3.40.710.10">
    <property type="entry name" value="DD-peptidase/beta-lactamase superfamily"/>
    <property type="match status" value="2"/>
</dbReference>
<evidence type="ECO:0000259" key="20">
    <source>
        <dbReference type="Pfam" id="PF00905"/>
    </source>
</evidence>
<keyword evidence="8" id="KW-0328">Glycosyltransferase</keyword>
<evidence type="ECO:0000256" key="11">
    <source>
        <dbReference type="ARBA" id="ARBA00022960"/>
    </source>
</evidence>
<keyword evidence="7" id="KW-0645">Protease</keyword>
<evidence type="ECO:0000256" key="13">
    <source>
        <dbReference type="ARBA" id="ARBA00023136"/>
    </source>
</evidence>
<comment type="similarity">
    <text evidence="4">In the N-terminal section; belongs to the glycosyltransferase 51 family.</text>
</comment>
<evidence type="ECO:0000256" key="4">
    <source>
        <dbReference type="ARBA" id="ARBA00007739"/>
    </source>
</evidence>
<feature type="domain" description="Glycosyl transferase family 51" evidence="21">
    <location>
        <begin position="67"/>
        <end position="243"/>
    </location>
</feature>
<dbReference type="GO" id="GO:0008658">
    <property type="term" value="F:penicillin binding"/>
    <property type="evidence" value="ECO:0007669"/>
    <property type="project" value="InterPro"/>
</dbReference>
<dbReference type="GO" id="GO:0030288">
    <property type="term" value="C:outer membrane-bounded periplasmic space"/>
    <property type="evidence" value="ECO:0007669"/>
    <property type="project" value="TreeGrafter"/>
</dbReference>
<evidence type="ECO:0000256" key="1">
    <source>
        <dbReference type="ARBA" id="ARBA00004236"/>
    </source>
</evidence>
<keyword evidence="14" id="KW-0511">Multifunctional enzyme</keyword>